<dbReference type="InterPro" id="IPR036390">
    <property type="entry name" value="WH_DNA-bd_sf"/>
</dbReference>
<dbReference type="AlphaFoldDB" id="A0A9W6H9Z9"/>
<dbReference type="PANTHER" id="PTHR18964:SF173">
    <property type="entry name" value="GLUCOKINASE"/>
    <property type="match status" value="1"/>
</dbReference>
<dbReference type="Gene3D" id="1.10.10.10">
    <property type="entry name" value="Winged helix-like DNA-binding domain superfamily/Winged helix DNA-binding domain"/>
    <property type="match status" value="1"/>
</dbReference>
<dbReference type="InterPro" id="IPR043129">
    <property type="entry name" value="ATPase_NBD"/>
</dbReference>
<accession>A0A9W6H9Z9</accession>
<dbReference type="InterPro" id="IPR000835">
    <property type="entry name" value="HTH_MarR-typ"/>
</dbReference>
<proteinExistence type="inferred from homology"/>
<organism evidence="4 5">
    <name type="scientific">Leifsonia poae</name>
    <dbReference type="NCBI Taxonomy" id="110933"/>
    <lineage>
        <taxon>Bacteria</taxon>
        <taxon>Bacillati</taxon>
        <taxon>Actinomycetota</taxon>
        <taxon>Actinomycetes</taxon>
        <taxon>Micrococcales</taxon>
        <taxon>Microbacteriaceae</taxon>
        <taxon>Leifsonia</taxon>
    </lineage>
</organism>
<dbReference type="Pfam" id="PF12802">
    <property type="entry name" value="MarR_2"/>
    <property type="match status" value="1"/>
</dbReference>
<reference evidence="4" key="1">
    <citation type="journal article" date="2014" name="Int. J. Syst. Evol. Microbiol.">
        <title>Complete genome sequence of Corynebacterium casei LMG S-19264T (=DSM 44701T), isolated from a smear-ripened cheese.</title>
        <authorList>
            <consortium name="US DOE Joint Genome Institute (JGI-PGF)"/>
            <person name="Walter F."/>
            <person name="Albersmeier A."/>
            <person name="Kalinowski J."/>
            <person name="Ruckert C."/>
        </authorList>
    </citation>
    <scope>NUCLEOTIDE SEQUENCE</scope>
    <source>
        <strain evidence="4">VKM Ac-1401</strain>
    </source>
</reference>
<comment type="similarity">
    <text evidence="1">Belongs to the ROK (NagC/XylR) family.</text>
</comment>
<dbReference type="SUPFAM" id="SSF46785">
    <property type="entry name" value="Winged helix' DNA-binding domain"/>
    <property type="match status" value="1"/>
</dbReference>
<dbReference type="Proteomes" id="UP001142372">
    <property type="component" value="Unassembled WGS sequence"/>
</dbReference>
<dbReference type="PANTHER" id="PTHR18964">
    <property type="entry name" value="ROK (REPRESSOR, ORF, KINASE) FAMILY"/>
    <property type="match status" value="1"/>
</dbReference>
<dbReference type="SUPFAM" id="SSF53067">
    <property type="entry name" value="Actin-like ATPase domain"/>
    <property type="match status" value="1"/>
</dbReference>
<evidence type="ECO:0000313" key="4">
    <source>
        <dbReference type="EMBL" id="GLJ76462.1"/>
    </source>
</evidence>
<protein>
    <recommendedName>
        <fullName evidence="3">HTH marR-type domain-containing protein</fullName>
    </recommendedName>
</protein>
<feature type="region of interest" description="Disordered" evidence="2">
    <location>
        <begin position="1"/>
        <end position="35"/>
    </location>
</feature>
<dbReference type="Pfam" id="PF00480">
    <property type="entry name" value="ROK"/>
    <property type="match status" value="1"/>
</dbReference>
<dbReference type="GO" id="GO:0003700">
    <property type="term" value="F:DNA-binding transcription factor activity"/>
    <property type="evidence" value="ECO:0007669"/>
    <property type="project" value="InterPro"/>
</dbReference>
<name>A0A9W6H9Z9_9MICO</name>
<dbReference type="Gene3D" id="3.30.420.40">
    <property type="match status" value="2"/>
</dbReference>
<dbReference type="InterPro" id="IPR000600">
    <property type="entry name" value="ROK"/>
</dbReference>
<evidence type="ECO:0000256" key="1">
    <source>
        <dbReference type="ARBA" id="ARBA00006479"/>
    </source>
</evidence>
<gene>
    <name evidence="4" type="ORF">GCM10017584_20360</name>
</gene>
<dbReference type="EMBL" id="BSEN01000006">
    <property type="protein sequence ID" value="GLJ76462.1"/>
    <property type="molecule type" value="Genomic_DNA"/>
</dbReference>
<evidence type="ECO:0000313" key="5">
    <source>
        <dbReference type="Proteomes" id="UP001142372"/>
    </source>
</evidence>
<evidence type="ECO:0000259" key="3">
    <source>
        <dbReference type="Pfam" id="PF12802"/>
    </source>
</evidence>
<comment type="caution">
    <text evidence="4">The sequence shown here is derived from an EMBL/GenBank/DDBJ whole genome shotgun (WGS) entry which is preliminary data.</text>
</comment>
<keyword evidence="5" id="KW-1185">Reference proteome</keyword>
<dbReference type="RefSeq" id="WP_271177109.1">
    <property type="nucleotide sequence ID" value="NZ_BAAAJO010000005.1"/>
</dbReference>
<evidence type="ECO:0000256" key="2">
    <source>
        <dbReference type="SAM" id="MobiDB-lite"/>
    </source>
</evidence>
<dbReference type="InterPro" id="IPR036388">
    <property type="entry name" value="WH-like_DNA-bd_sf"/>
</dbReference>
<feature type="domain" description="HTH marR-type" evidence="3">
    <location>
        <begin position="41"/>
        <end position="94"/>
    </location>
</feature>
<sequence>MTQLSEPPRGAGDVLIHRAQRQRSTQRQQPGANQYDLGSFNEATIIETIRQAGTISRTEISELTGLTQQSVSRILRVLLERGLLAEGEQERTERLGKPRTPVRLRAAAAHAIGVLVDPELMSVVLADLDGTIIVWRSIPLTHDMAPDALVDAIALCSEEMLARPELVGSAFLGVGVAVPGPITTDGSLLDLPLSEAWRNVPLRQLLADRLGCAVVVEKDGAAAAIGERWIGRTARAGDFAYLYFGTGMGSGLVLNGEAYRGVSANAGEFGQLCAIRIGNVDAQGRPMLVRECNPTAALPEIARELGYSGTAVTYQEMCREVGRGDPAAYAAAQQIADIIALGAAALVDLLDLPTLVVGGPAFEPELQQLVLATIDRAVNELPTARSARHVTVEQSLIPEGAGAVGAASMIFHASFAPYVRRTQKYSLL</sequence>
<reference evidence="4" key="2">
    <citation type="submission" date="2023-01" db="EMBL/GenBank/DDBJ databases">
        <authorList>
            <person name="Sun Q."/>
            <person name="Evtushenko L."/>
        </authorList>
    </citation>
    <scope>NUCLEOTIDE SEQUENCE</scope>
    <source>
        <strain evidence="4">VKM Ac-1401</strain>
    </source>
</reference>